<dbReference type="Pfam" id="PF04193">
    <property type="entry name" value="PQ-loop"/>
    <property type="match status" value="2"/>
</dbReference>
<evidence type="ECO:0000313" key="8">
    <source>
        <dbReference type="Proteomes" id="UP000308652"/>
    </source>
</evidence>
<evidence type="ECO:0000256" key="1">
    <source>
        <dbReference type="ARBA" id="ARBA00004141"/>
    </source>
</evidence>
<dbReference type="PANTHER" id="PTHR16201">
    <property type="entry name" value="SEVEN TRANSMEMBRANE PROTEIN 1-RELATED"/>
    <property type="match status" value="1"/>
</dbReference>
<keyword evidence="3 6" id="KW-1133">Transmembrane helix</keyword>
<evidence type="ECO:0000256" key="6">
    <source>
        <dbReference type="SAM" id="Phobius"/>
    </source>
</evidence>
<feature type="transmembrane region" description="Helical" evidence="6">
    <location>
        <begin position="43"/>
        <end position="64"/>
    </location>
</feature>
<evidence type="ECO:0000313" key="7">
    <source>
        <dbReference type="EMBL" id="TFK39954.1"/>
    </source>
</evidence>
<keyword evidence="8" id="KW-1185">Reference proteome</keyword>
<dbReference type="EMBL" id="ML213598">
    <property type="protein sequence ID" value="TFK39954.1"/>
    <property type="molecule type" value="Genomic_DNA"/>
</dbReference>
<dbReference type="Proteomes" id="UP000308652">
    <property type="component" value="Unassembled WGS sequence"/>
</dbReference>
<accession>A0A5C3M3G4</accession>
<evidence type="ECO:0000256" key="4">
    <source>
        <dbReference type="ARBA" id="ARBA00023136"/>
    </source>
</evidence>
<dbReference type="InterPro" id="IPR051415">
    <property type="entry name" value="LAAT-1"/>
</dbReference>
<evidence type="ECO:0000256" key="2">
    <source>
        <dbReference type="ARBA" id="ARBA00022692"/>
    </source>
</evidence>
<feature type="compositionally biased region" description="Basic and acidic residues" evidence="5">
    <location>
        <begin position="274"/>
        <end position="304"/>
    </location>
</feature>
<dbReference type="InterPro" id="IPR006603">
    <property type="entry name" value="PQ-loop_rpt"/>
</dbReference>
<sequence length="304" mass="33822">MPYHNSAAEHVFGTIGTICWTGQLIPQLWKSWREKSTEGLSHWLVLLWGLSCAFQGVYCILQNINIPLIVQPQVFGFLSLLSWGQCLYYGSKRTRKFSILLMGTVMVVCGSLETVFVFVLRPSHDRGQHTATDFFGIFASVLISVALFPQYWEIYKHKEVVGISLVFISIDILGGIFNDLSLVFKEEFDIIAAVCYSLVVVLDGVILIAAMILNPLARGRRRREAEMAALEDTTIPSTPCELESGLATPATSITAEKNDSSPRTKPWAPATFELPERGRSGEFDEKEHGSEKSSLGTRRDTLGI</sequence>
<keyword evidence="4 6" id="KW-0472">Membrane</keyword>
<feature type="region of interest" description="Disordered" evidence="5">
    <location>
        <begin position="249"/>
        <end position="304"/>
    </location>
</feature>
<evidence type="ECO:0000256" key="5">
    <source>
        <dbReference type="SAM" id="MobiDB-lite"/>
    </source>
</evidence>
<reference evidence="7 8" key="1">
    <citation type="journal article" date="2019" name="Nat. Ecol. Evol.">
        <title>Megaphylogeny resolves global patterns of mushroom evolution.</title>
        <authorList>
            <person name="Varga T."/>
            <person name="Krizsan K."/>
            <person name="Foldi C."/>
            <person name="Dima B."/>
            <person name="Sanchez-Garcia M."/>
            <person name="Sanchez-Ramirez S."/>
            <person name="Szollosi G.J."/>
            <person name="Szarkandi J.G."/>
            <person name="Papp V."/>
            <person name="Albert L."/>
            <person name="Andreopoulos W."/>
            <person name="Angelini C."/>
            <person name="Antonin V."/>
            <person name="Barry K.W."/>
            <person name="Bougher N.L."/>
            <person name="Buchanan P."/>
            <person name="Buyck B."/>
            <person name="Bense V."/>
            <person name="Catcheside P."/>
            <person name="Chovatia M."/>
            <person name="Cooper J."/>
            <person name="Damon W."/>
            <person name="Desjardin D."/>
            <person name="Finy P."/>
            <person name="Geml J."/>
            <person name="Haridas S."/>
            <person name="Hughes K."/>
            <person name="Justo A."/>
            <person name="Karasinski D."/>
            <person name="Kautmanova I."/>
            <person name="Kiss B."/>
            <person name="Kocsube S."/>
            <person name="Kotiranta H."/>
            <person name="LaButti K.M."/>
            <person name="Lechner B.E."/>
            <person name="Liimatainen K."/>
            <person name="Lipzen A."/>
            <person name="Lukacs Z."/>
            <person name="Mihaltcheva S."/>
            <person name="Morgado L.N."/>
            <person name="Niskanen T."/>
            <person name="Noordeloos M.E."/>
            <person name="Ohm R.A."/>
            <person name="Ortiz-Santana B."/>
            <person name="Ovrebo C."/>
            <person name="Racz N."/>
            <person name="Riley R."/>
            <person name="Savchenko A."/>
            <person name="Shiryaev A."/>
            <person name="Soop K."/>
            <person name="Spirin V."/>
            <person name="Szebenyi C."/>
            <person name="Tomsovsky M."/>
            <person name="Tulloss R.E."/>
            <person name="Uehling J."/>
            <person name="Grigoriev I.V."/>
            <person name="Vagvolgyi C."/>
            <person name="Papp T."/>
            <person name="Martin F.M."/>
            <person name="Miettinen O."/>
            <person name="Hibbett D.S."/>
            <person name="Nagy L.G."/>
        </authorList>
    </citation>
    <scope>NUCLEOTIDE SEQUENCE [LARGE SCALE GENOMIC DNA]</scope>
    <source>
        <strain evidence="7 8">CBS 166.37</strain>
    </source>
</reference>
<comment type="subcellular location">
    <subcellularLocation>
        <location evidence="1">Membrane</location>
        <topology evidence="1">Multi-pass membrane protein</topology>
    </subcellularLocation>
</comment>
<dbReference type="Gene3D" id="1.20.1280.290">
    <property type="match status" value="2"/>
</dbReference>
<dbReference type="GO" id="GO:0016020">
    <property type="term" value="C:membrane"/>
    <property type="evidence" value="ECO:0007669"/>
    <property type="project" value="UniProtKB-SubCell"/>
</dbReference>
<proteinExistence type="predicted"/>
<feature type="transmembrane region" description="Helical" evidence="6">
    <location>
        <begin position="160"/>
        <end position="178"/>
    </location>
</feature>
<feature type="transmembrane region" description="Helical" evidence="6">
    <location>
        <begin position="190"/>
        <end position="213"/>
    </location>
</feature>
<organism evidence="7 8">
    <name type="scientific">Crucibulum laeve</name>
    <dbReference type="NCBI Taxonomy" id="68775"/>
    <lineage>
        <taxon>Eukaryota</taxon>
        <taxon>Fungi</taxon>
        <taxon>Dikarya</taxon>
        <taxon>Basidiomycota</taxon>
        <taxon>Agaricomycotina</taxon>
        <taxon>Agaricomycetes</taxon>
        <taxon>Agaricomycetidae</taxon>
        <taxon>Agaricales</taxon>
        <taxon>Agaricineae</taxon>
        <taxon>Nidulariaceae</taxon>
        <taxon>Crucibulum</taxon>
    </lineage>
</organism>
<evidence type="ECO:0000256" key="3">
    <source>
        <dbReference type="ARBA" id="ARBA00022989"/>
    </source>
</evidence>
<dbReference type="AlphaFoldDB" id="A0A5C3M3G4"/>
<feature type="transmembrane region" description="Helical" evidence="6">
    <location>
        <begin position="97"/>
        <end position="119"/>
    </location>
</feature>
<gene>
    <name evidence="7" type="ORF">BDQ12DRAFT_518510</name>
</gene>
<dbReference type="PANTHER" id="PTHR16201:SF37">
    <property type="entry name" value="PQ-LOOP REPEAT-CONTAINING PROTEIN"/>
    <property type="match status" value="1"/>
</dbReference>
<name>A0A5C3M3G4_9AGAR</name>
<dbReference type="OrthoDB" id="407617at2759"/>
<feature type="transmembrane region" description="Helical" evidence="6">
    <location>
        <begin position="131"/>
        <end position="148"/>
    </location>
</feature>
<dbReference type="SMART" id="SM00679">
    <property type="entry name" value="CTNS"/>
    <property type="match status" value="2"/>
</dbReference>
<keyword evidence="2 6" id="KW-0812">Transmembrane</keyword>
<protein>
    <submittedName>
        <fullName evidence="7">PQ loop repeat-domain-containing protein</fullName>
    </submittedName>
</protein>